<organism evidence="2">
    <name type="scientific">Tetraselmis sp. GSL018</name>
    <dbReference type="NCBI Taxonomy" id="582737"/>
    <lineage>
        <taxon>Eukaryota</taxon>
        <taxon>Viridiplantae</taxon>
        <taxon>Chlorophyta</taxon>
        <taxon>core chlorophytes</taxon>
        <taxon>Chlorodendrophyceae</taxon>
        <taxon>Chlorodendrales</taxon>
        <taxon>Chlorodendraceae</taxon>
        <taxon>Tetraselmis</taxon>
    </lineage>
</organism>
<gene>
    <name evidence="2" type="ORF">TSPGSL018_27346</name>
</gene>
<name>A0A061QRG5_9CHLO</name>
<proteinExistence type="predicted"/>
<dbReference type="EMBL" id="GBEZ01026135">
    <property type="protein sequence ID" value="JAC61035.1"/>
    <property type="molecule type" value="Transcribed_RNA"/>
</dbReference>
<feature type="compositionally biased region" description="Basic and acidic residues" evidence="1">
    <location>
        <begin position="15"/>
        <end position="49"/>
    </location>
</feature>
<dbReference type="AlphaFoldDB" id="A0A061QRG5"/>
<sequence>SRLSRQQQLTVNAALRKETNTNKGSEGEKGGNGRRGEGKKNEQGRGEGR</sequence>
<feature type="compositionally biased region" description="Polar residues" evidence="1">
    <location>
        <begin position="1"/>
        <end position="11"/>
    </location>
</feature>
<evidence type="ECO:0000313" key="2">
    <source>
        <dbReference type="EMBL" id="JAC61035.1"/>
    </source>
</evidence>
<feature type="region of interest" description="Disordered" evidence="1">
    <location>
        <begin position="1"/>
        <end position="49"/>
    </location>
</feature>
<feature type="non-terminal residue" evidence="2">
    <location>
        <position position="1"/>
    </location>
</feature>
<reference evidence="2" key="1">
    <citation type="submission" date="2014-05" db="EMBL/GenBank/DDBJ databases">
        <title>The transcriptome of the halophilic microalga Tetraselmis sp. GSL018 isolated from the Great Salt Lake, Utah.</title>
        <authorList>
            <person name="Jinkerson R.E."/>
            <person name="D'Adamo S."/>
            <person name="Posewitz M.C."/>
        </authorList>
    </citation>
    <scope>NUCLEOTIDE SEQUENCE</scope>
    <source>
        <strain evidence="2">GSL018</strain>
    </source>
</reference>
<evidence type="ECO:0000256" key="1">
    <source>
        <dbReference type="SAM" id="MobiDB-lite"/>
    </source>
</evidence>
<accession>A0A061QRG5</accession>
<protein>
    <submittedName>
        <fullName evidence="2">Uncharacterized protein</fullName>
    </submittedName>
</protein>